<evidence type="ECO:0000313" key="2">
    <source>
        <dbReference type="Proteomes" id="UP000054995"/>
    </source>
</evidence>
<sequence>MADLTAVTANPLQMHLDVIVMVTNCHVLTTKGHEILKTTHSTWDSLLPDYQKTYDTKERKLLQVIPSSCIRDVLIADHNYKSVRAARLGLTAERKPLEESLSDIFATSVSIAPNAHRGVPHHTAQMDLFLSYHRMVYPSIGGIPRWSSLATCGPVFIRNI</sequence>
<comment type="caution">
    <text evidence="1">The sequence shown here is derived from an EMBL/GenBank/DDBJ whole genome shotgun (WGS) entry which is preliminary data.</text>
</comment>
<protein>
    <submittedName>
        <fullName evidence="1">Uncharacterized protein</fullName>
    </submittedName>
</protein>
<proteinExistence type="predicted"/>
<dbReference type="AlphaFoldDB" id="A0A0V1G423"/>
<gene>
    <name evidence="1" type="ORF">T4D_7878</name>
</gene>
<evidence type="ECO:0000313" key="1">
    <source>
        <dbReference type="EMBL" id="KRY93028.1"/>
    </source>
</evidence>
<dbReference type="Proteomes" id="UP000054995">
    <property type="component" value="Unassembled WGS sequence"/>
</dbReference>
<keyword evidence="2" id="KW-1185">Reference proteome</keyword>
<dbReference type="EMBL" id="JYDT01000004">
    <property type="protein sequence ID" value="KRY93028.1"/>
    <property type="molecule type" value="Genomic_DNA"/>
</dbReference>
<organism evidence="1 2">
    <name type="scientific">Trichinella pseudospiralis</name>
    <name type="common">Parasitic roundworm</name>
    <dbReference type="NCBI Taxonomy" id="6337"/>
    <lineage>
        <taxon>Eukaryota</taxon>
        <taxon>Metazoa</taxon>
        <taxon>Ecdysozoa</taxon>
        <taxon>Nematoda</taxon>
        <taxon>Enoplea</taxon>
        <taxon>Dorylaimia</taxon>
        <taxon>Trichinellida</taxon>
        <taxon>Trichinellidae</taxon>
        <taxon>Trichinella</taxon>
    </lineage>
</organism>
<accession>A0A0V1G423</accession>
<reference evidence="1 2" key="1">
    <citation type="submission" date="2015-01" db="EMBL/GenBank/DDBJ databases">
        <title>Evolution of Trichinella species and genotypes.</title>
        <authorList>
            <person name="Korhonen P.K."/>
            <person name="Edoardo P."/>
            <person name="Giuseppe L.R."/>
            <person name="Gasser R.B."/>
        </authorList>
    </citation>
    <scope>NUCLEOTIDE SEQUENCE [LARGE SCALE GENOMIC DNA]</scope>
    <source>
        <strain evidence="1">ISS470</strain>
    </source>
</reference>
<name>A0A0V1G423_TRIPS</name>